<gene>
    <name evidence="3" type="ORF">Vbra_7915</name>
</gene>
<evidence type="ECO:0000256" key="1">
    <source>
        <dbReference type="SAM" id="Coils"/>
    </source>
</evidence>
<keyword evidence="4" id="KW-1185">Reference proteome</keyword>
<name>A0A0G4ENA3_VITBC</name>
<dbReference type="EMBL" id="CDMY01000267">
    <property type="protein sequence ID" value="CEL98311.1"/>
    <property type="molecule type" value="Genomic_DNA"/>
</dbReference>
<evidence type="ECO:0000256" key="2">
    <source>
        <dbReference type="SAM" id="MobiDB-lite"/>
    </source>
</evidence>
<feature type="coiled-coil region" evidence="1">
    <location>
        <begin position="2"/>
        <end position="29"/>
    </location>
</feature>
<dbReference type="InParanoid" id="A0A0G4ENA3"/>
<feature type="region of interest" description="Disordered" evidence="2">
    <location>
        <begin position="40"/>
        <end position="184"/>
    </location>
</feature>
<protein>
    <submittedName>
        <fullName evidence="3">Uncharacterized protein</fullName>
    </submittedName>
</protein>
<organism evidence="3 4">
    <name type="scientific">Vitrella brassicaformis (strain CCMP3155)</name>
    <dbReference type="NCBI Taxonomy" id="1169540"/>
    <lineage>
        <taxon>Eukaryota</taxon>
        <taxon>Sar</taxon>
        <taxon>Alveolata</taxon>
        <taxon>Colpodellida</taxon>
        <taxon>Vitrellaceae</taxon>
        <taxon>Vitrella</taxon>
    </lineage>
</organism>
<dbReference type="Proteomes" id="UP000041254">
    <property type="component" value="Unassembled WGS sequence"/>
</dbReference>
<feature type="compositionally biased region" description="Basic and acidic residues" evidence="2">
    <location>
        <begin position="64"/>
        <end position="77"/>
    </location>
</feature>
<dbReference type="AlphaFoldDB" id="A0A0G4ENA3"/>
<feature type="compositionally biased region" description="Basic residues" evidence="2">
    <location>
        <begin position="54"/>
        <end position="63"/>
    </location>
</feature>
<evidence type="ECO:0000313" key="4">
    <source>
        <dbReference type="Proteomes" id="UP000041254"/>
    </source>
</evidence>
<feature type="compositionally biased region" description="Basic and acidic residues" evidence="2">
    <location>
        <begin position="146"/>
        <end position="155"/>
    </location>
</feature>
<sequence length="262" mass="28538">MLTRAQVAAKELEREAQEAARLAAAAASTGAIRLYDLHPFSNAEDDERLNKAAPKGHKKKTSAPKKDQRDGKTDANHNKPARAAARQPAARTGRARGKGSRETGDVQMADGEGEDVEMMAEEENDMLSTKANKPPRHAAAQQRRTAKAEVDDTDIHAAALIDQDEDEEPLHKRKKNKGRPQLAGQGLLHALAEAKTVSDENKVRIAESLLSADPSLATETDSNLQTALHRFCELPLRDPKRQEQLLDLLHAKGGAALIHTQD</sequence>
<dbReference type="PhylomeDB" id="A0A0G4ENA3"/>
<feature type="compositionally biased region" description="Low complexity" evidence="2">
    <location>
        <begin position="81"/>
        <end position="92"/>
    </location>
</feature>
<dbReference type="VEuPathDB" id="CryptoDB:Vbra_7915"/>
<evidence type="ECO:0000313" key="3">
    <source>
        <dbReference type="EMBL" id="CEL98311.1"/>
    </source>
</evidence>
<feature type="compositionally biased region" description="Acidic residues" evidence="2">
    <location>
        <begin position="111"/>
        <end position="125"/>
    </location>
</feature>
<reference evidence="3 4" key="1">
    <citation type="submission" date="2014-11" db="EMBL/GenBank/DDBJ databases">
        <authorList>
            <person name="Zhu J."/>
            <person name="Qi W."/>
            <person name="Song R."/>
        </authorList>
    </citation>
    <scope>NUCLEOTIDE SEQUENCE [LARGE SCALE GENOMIC DNA]</scope>
</reference>
<accession>A0A0G4ENA3</accession>
<proteinExistence type="predicted"/>
<keyword evidence="1" id="KW-0175">Coiled coil</keyword>